<gene>
    <name evidence="5" type="ORF">BS47DRAFT_1379342</name>
</gene>
<comment type="subcellular location">
    <subcellularLocation>
        <location evidence="1">Nucleus</location>
    </subcellularLocation>
</comment>
<evidence type="ECO:0000259" key="4">
    <source>
        <dbReference type="Pfam" id="PF13934"/>
    </source>
</evidence>
<feature type="compositionally biased region" description="Low complexity" evidence="3">
    <location>
        <begin position="775"/>
        <end position="794"/>
    </location>
</feature>
<dbReference type="AlphaFoldDB" id="A0A9P6E1Y6"/>
<feature type="region of interest" description="Disordered" evidence="3">
    <location>
        <begin position="695"/>
        <end position="929"/>
    </location>
</feature>
<evidence type="ECO:0000256" key="1">
    <source>
        <dbReference type="ARBA" id="ARBA00004123"/>
    </source>
</evidence>
<proteinExistence type="predicted"/>
<protein>
    <recommendedName>
        <fullName evidence="4">ELYS-like domain-containing protein</fullName>
    </recommendedName>
</protein>
<feature type="compositionally biased region" description="Polar residues" evidence="3">
    <location>
        <begin position="346"/>
        <end position="357"/>
    </location>
</feature>
<evidence type="ECO:0000313" key="6">
    <source>
        <dbReference type="Proteomes" id="UP000886523"/>
    </source>
</evidence>
<accession>A0A9P6E1Y6</accession>
<feature type="compositionally biased region" description="Polar residues" evidence="3">
    <location>
        <begin position="424"/>
        <end position="438"/>
    </location>
</feature>
<comment type="caution">
    <text evidence="5">The sequence shown here is derived from an EMBL/GenBank/DDBJ whole genome shotgun (WGS) entry which is preliminary data.</text>
</comment>
<feature type="compositionally biased region" description="Polar residues" evidence="3">
    <location>
        <begin position="444"/>
        <end position="454"/>
    </location>
</feature>
<keyword evidence="2" id="KW-0539">Nucleus</keyword>
<dbReference type="EMBL" id="MU128918">
    <property type="protein sequence ID" value="KAF9519325.1"/>
    <property type="molecule type" value="Genomic_DNA"/>
</dbReference>
<dbReference type="GO" id="GO:0005634">
    <property type="term" value="C:nucleus"/>
    <property type="evidence" value="ECO:0007669"/>
    <property type="project" value="UniProtKB-SubCell"/>
</dbReference>
<feature type="compositionally biased region" description="Basic and acidic residues" evidence="3">
    <location>
        <begin position="704"/>
        <end position="722"/>
    </location>
</feature>
<feature type="compositionally biased region" description="Low complexity" evidence="3">
    <location>
        <begin position="814"/>
        <end position="832"/>
    </location>
</feature>
<sequence>MDASFTSVSDTSASWFEVSSQDSFPFSPDVINDLLKRRESLRGSLFFDHMLVLAGIDLGVFPPWSLDDLTVLVQEIDNCEWQDLRKDCLNYYVLKYWKDGRDTHYAAAKLISPGLTILADAYFYLDTGNVDLALRCLVDPRVISDFVPKIIYALSLASPSHVTRFIRLAKPVLSGPEDEESLSIYIRALCEQNVIEAWLFTRTFPEEREKGEDASKARFIWMILEYCLIPKPRPKELQTLITFPLTSYEQTVLNTYVLRPPSSLPESSLAVLQDLITVRLVHQGKYSDAIVLDRLFVSETAGRAGASGGGEVARAAESRRETFRDLMAVLPDVQRRLLELKLDDPQPSSTQTQTEAASQRDVNKDLAMSWEDLGGSIPSLSSSIISATLRRAPPPPTPLSASAALRSGKNPKVAVLRAFAHANAASSSRLEGSPSPASSGLRASMSSAGTRSRLSQSYYAETPIRIAPADTPSVNLAQDQNPFASRPRLSATPVQNRSRSLFGVNVSASPAPNPLSISSRGPSTSVVSSWDAYSQQPSAQSVTSNNRGLSSSHLRSTLSSTSQHVSSTHTVFQGQEKQPPLPDDQFADPERIFKPSRALHRTPFAGGSNKAAQGRPMGNPVLGQSTITPSKRPRENTESLWPAHSTASGHVGLRMKEGRDEGGGVDGYGEAEDDIEPGHVISPFPRQFELVRNGNADTSDQEAIDDREAELELTRVDSRDDFPGAFPHDSTASTNGSREERSNASDRRALPTWISTAPTPAKKDPPPPSLLNQPTRSSRTSTSTKSSAQSQSHTHQTRHPQKATALSSPPPPSASSALRVPQQHQQQQQQQHGKPSSRTTSKVRASSVVSDTGDDMNATGGPTLRRSSRLSATPAPLSTSPERKNKKLRSSSSPPGPAKAQQRKGRGSAPPPPTRRTRRQASVLDNVDE</sequence>
<organism evidence="5 6">
    <name type="scientific">Hydnum rufescens UP504</name>
    <dbReference type="NCBI Taxonomy" id="1448309"/>
    <lineage>
        <taxon>Eukaryota</taxon>
        <taxon>Fungi</taxon>
        <taxon>Dikarya</taxon>
        <taxon>Basidiomycota</taxon>
        <taxon>Agaricomycotina</taxon>
        <taxon>Agaricomycetes</taxon>
        <taxon>Cantharellales</taxon>
        <taxon>Hydnaceae</taxon>
        <taxon>Hydnum</taxon>
    </lineage>
</organism>
<feature type="compositionally biased region" description="Polar residues" evidence="3">
    <location>
        <begin position="472"/>
        <end position="483"/>
    </location>
</feature>
<dbReference type="OrthoDB" id="20729at2759"/>
<dbReference type="InterPro" id="IPR025151">
    <property type="entry name" value="ELYS_dom"/>
</dbReference>
<feature type="region of interest" description="Disordered" evidence="3">
    <location>
        <begin position="340"/>
        <end position="362"/>
    </location>
</feature>
<name>A0A9P6E1Y6_9AGAM</name>
<feature type="compositionally biased region" description="Low complexity" evidence="3">
    <location>
        <begin position="516"/>
        <end position="529"/>
    </location>
</feature>
<reference evidence="5" key="1">
    <citation type="journal article" date="2020" name="Nat. Commun.">
        <title>Large-scale genome sequencing of mycorrhizal fungi provides insights into the early evolution of symbiotic traits.</title>
        <authorList>
            <person name="Miyauchi S."/>
            <person name="Kiss E."/>
            <person name="Kuo A."/>
            <person name="Drula E."/>
            <person name="Kohler A."/>
            <person name="Sanchez-Garcia M."/>
            <person name="Morin E."/>
            <person name="Andreopoulos B."/>
            <person name="Barry K.W."/>
            <person name="Bonito G."/>
            <person name="Buee M."/>
            <person name="Carver A."/>
            <person name="Chen C."/>
            <person name="Cichocki N."/>
            <person name="Clum A."/>
            <person name="Culley D."/>
            <person name="Crous P.W."/>
            <person name="Fauchery L."/>
            <person name="Girlanda M."/>
            <person name="Hayes R.D."/>
            <person name="Keri Z."/>
            <person name="LaButti K."/>
            <person name="Lipzen A."/>
            <person name="Lombard V."/>
            <person name="Magnuson J."/>
            <person name="Maillard F."/>
            <person name="Murat C."/>
            <person name="Nolan M."/>
            <person name="Ohm R.A."/>
            <person name="Pangilinan J."/>
            <person name="Pereira M.F."/>
            <person name="Perotto S."/>
            <person name="Peter M."/>
            <person name="Pfister S."/>
            <person name="Riley R."/>
            <person name="Sitrit Y."/>
            <person name="Stielow J.B."/>
            <person name="Szollosi G."/>
            <person name="Zifcakova L."/>
            <person name="Stursova M."/>
            <person name="Spatafora J.W."/>
            <person name="Tedersoo L."/>
            <person name="Vaario L.M."/>
            <person name="Yamada A."/>
            <person name="Yan M."/>
            <person name="Wang P."/>
            <person name="Xu J."/>
            <person name="Bruns T."/>
            <person name="Baldrian P."/>
            <person name="Vilgalys R."/>
            <person name="Dunand C."/>
            <person name="Henrissat B."/>
            <person name="Grigoriev I.V."/>
            <person name="Hibbett D."/>
            <person name="Nagy L.G."/>
            <person name="Martin F.M."/>
        </authorList>
    </citation>
    <scope>NUCLEOTIDE SEQUENCE</scope>
    <source>
        <strain evidence="5">UP504</strain>
    </source>
</reference>
<keyword evidence="6" id="KW-1185">Reference proteome</keyword>
<dbReference type="Proteomes" id="UP000886523">
    <property type="component" value="Unassembled WGS sequence"/>
</dbReference>
<feature type="domain" description="ELYS-like" evidence="4">
    <location>
        <begin position="45"/>
        <end position="259"/>
    </location>
</feature>
<feature type="compositionally biased region" description="Polar residues" evidence="3">
    <location>
        <begin position="833"/>
        <end position="850"/>
    </location>
</feature>
<evidence type="ECO:0000256" key="3">
    <source>
        <dbReference type="SAM" id="MobiDB-lite"/>
    </source>
</evidence>
<feature type="compositionally biased region" description="Polar residues" evidence="3">
    <location>
        <begin position="531"/>
        <end position="548"/>
    </location>
</feature>
<feature type="compositionally biased region" description="Basic and acidic residues" evidence="3">
    <location>
        <begin position="737"/>
        <end position="749"/>
    </location>
</feature>
<evidence type="ECO:0000256" key="2">
    <source>
        <dbReference type="ARBA" id="ARBA00023242"/>
    </source>
</evidence>
<dbReference type="Pfam" id="PF13934">
    <property type="entry name" value="ELYS"/>
    <property type="match status" value="1"/>
</dbReference>
<feature type="region of interest" description="Disordered" evidence="3">
    <location>
        <begin position="470"/>
        <end position="644"/>
    </location>
</feature>
<evidence type="ECO:0000313" key="5">
    <source>
        <dbReference type="EMBL" id="KAF9519325.1"/>
    </source>
</evidence>
<feature type="region of interest" description="Disordered" evidence="3">
    <location>
        <begin position="424"/>
        <end position="454"/>
    </location>
</feature>
<feature type="compositionally biased region" description="Low complexity" evidence="3">
    <location>
        <begin position="549"/>
        <end position="571"/>
    </location>
</feature>